<dbReference type="PANTHER" id="PTHR40260">
    <property type="entry name" value="BLR8190 PROTEIN"/>
    <property type="match status" value="1"/>
</dbReference>
<dbReference type="GO" id="GO:0016491">
    <property type="term" value="F:oxidoreductase activity"/>
    <property type="evidence" value="ECO:0007669"/>
    <property type="project" value="InterPro"/>
</dbReference>
<dbReference type="OrthoDB" id="5343971at2"/>
<name>A0A1X1D4P9_9GAMM</name>
<dbReference type="AlphaFoldDB" id="A0A1X1D4P9"/>
<dbReference type="Gene3D" id="3.30.70.100">
    <property type="match status" value="1"/>
</dbReference>
<dbReference type="RefSeq" id="WP_128602190.1">
    <property type="nucleotide sequence ID" value="NZ_MLFS01000047.1"/>
</dbReference>
<dbReference type="InterPro" id="IPR009799">
    <property type="entry name" value="EthD_dom"/>
</dbReference>
<evidence type="ECO:0000313" key="2">
    <source>
        <dbReference type="Proteomes" id="UP000193104"/>
    </source>
</evidence>
<dbReference type="EMBL" id="MLFS01000047">
    <property type="protein sequence ID" value="ORM71491.1"/>
    <property type="molecule type" value="Genomic_DNA"/>
</dbReference>
<sequence>MHKMIVVCAGDEKNRFDREYYTNVHLPLASECWKPYGLVSAEAFYPATSNSDWLSIGVYTFKTAEAINHALNAKITEKIMADVPFFTDATIIIRSHFTPF</sequence>
<keyword evidence="2" id="KW-1185">Reference proteome</keyword>
<organism evidence="1 2">
    <name type="scientific">Pantoea wallisii</name>
    <dbReference type="NCBI Taxonomy" id="1076551"/>
    <lineage>
        <taxon>Bacteria</taxon>
        <taxon>Pseudomonadati</taxon>
        <taxon>Pseudomonadota</taxon>
        <taxon>Gammaproteobacteria</taxon>
        <taxon>Enterobacterales</taxon>
        <taxon>Erwiniaceae</taxon>
        <taxon>Pantoea</taxon>
    </lineage>
</organism>
<protein>
    <submittedName>
        <fullName evidence="1">Ethyl tert-butyl ether degradation protein EthD</fullName>
    </submittedName>
</protein>
<dbReference type="PANTHER" id="PTHR40260:SF2">
    <property type="entry name" value="BLR8190 PROTEIN"/>
    <property type="match status" value="1"/>
</dbReference>
<accession>A0A1X1D4P9</accession>
<dbReference type="Proteomes" id="UP000193104">
    <property type="component" value="Unassembled WGS sequence"/>
</dbReference>
<dbReference type="SUPFAM" id="SSF54909">
    <property type="entry name" value="Dimeric alpha+beta barrel"/>
    <property type="match status" value="1"/>
</dbReference>
<evidence type="ECO:0000313" key="1">
    <source>
        <dbReference type="EMBL" id="ORM71491.1"/>
    </source>
</evidence>
<dbReference type="InterPro" id="IPR011008">
    <property type="entry name" value="Dimeric_a/b-barrel"/>
</dbReference>
<dbReference type="NCBIfam" id="TIGR02118">
    <property type="entry name" value="EthD family reductase"/>
    <property type="match status" value="1"/>
</dbReference>
<reference evidence="1 2" key="1">
    <citation type="journal article" date="2017" name="Antonie Van Leeuwenhoek">
        <title>Phylogenomic resolution of the bacterial genus Pantoea and its relationship with Erwinia and Tatumella.</title>
        <authorList>
            <person name="Palmer M."/>
            <person name="Steenkamp E.T."/>
            <person name="Coetzee M.P."/>
            <person name="Chan W.Y."/>
            <person name="van Zyl E."/>
            <person name="De Maayer P."/>
            <person name="Coutinho T.A."/>
            <person name="Blom J."/>
            <person name="Smits T.H."/>
            <person name="Duffy B."/>
            <person name="Venter S.N."/>
        </authorList>
    </citation>
    <scope>NUCLEOTIDE SEQUENCE [LARGE SCALE GENOMIC DNA]</scope>
    <source>
        <strain evidence="1 2">LMG 26277</strain>
    </source>
</reference>
<comment type="caution">
    <text evidence="1">The sequence shown here is derived from an EMBL/GenBank/DDBJ whole genome shotgun (WGS) entry which is preliminary data.</text>
</comment>
<gene>
    <name evidence="1" type="ORF">HA48_15650</name>
</gene>
<dbReference type="STRING" id="1076551.HA48_15650"/>
<proteinExistence type="predicted"/>